<feature type="active site" description="Proton acceptor; for processing activity" evidence="1">
    <location>
        <position position="89"/>
    </location>
</feature>
<dbReference type="GO" id="GO:0008295">
    <property type="term" value="P:spermidine biosynthetic process"/>
    <property type="evidence" value="ECO:0007669"/>
    <property type="project" value="UniProtKB-UniRule"/>
</dbReference>
<dbReference type="InterPro" id="IPR003826">
    <property type="entry name" value="AdoMetDC_fam_prok"/>
</dbReference>
<feature type="active site" description="Proton donor; for catalytic activity" evidence="1">
    <location>
        <position position="104"/>
    </location>
</feature>
<dbReference type="Proteomes" id="UP001169760">
    <property type="component" value="Unassembled WGS sequence"/>
</dbReference>
<dbReference type="GO" id="GO:0005829">
    <property type="term" value="C:cytosol"/>
    <property type="evidence" value="ECO:0007669"/>
    <property type="project" value="TreeGrafter"/>
</dbReference>
<feature type="chain" id="PRO_5043064367" description="S-adenosylmethionine decarboxylase beta chain" evidence="1">
    <location>
        <begin position="1"/>
        <end position="83"/>
    </location>
</feature>
<gene>
    <name evidence="3" type="primary">speD</name>
    <name evidence="1" type="synonym">speH</name>
    <name evidence="3" type="ORF">Q4521_10640</name>
</gene>
<dbReference type="GO" id="GO:0004014">
    <property type="term" value="F:adenosylmethionine decarboxylase activity"/>
    <property type="evidence" value="ECO:0007669"/>
    <property type="project" value="UniProtKB-UniRule"/>
</dbReference>
<keyword evidence="1" id="KW-0949">S-adenosyl-L-methionine</keyword>
<keyword evidence="1 3" id="KW-0456">Lyase</keyword>
<evidence type="ECO:0000256" key="2">
    <source>
        <dbReference type="SAM" id="MobiDB-lite"/>
    </source>
</evidence>
<organism evidence="3 4">
    <name type="scientific">Saccharophagus degradans</name>
    <dbReference type="NCBI Taxonomy" id="86304"/>
    <lineage>
        <taxon>Bacteria</taxon>
        <taxon>Pseudomonadati</taxon>
        <taxon>Pseudomonadota</taxon>
        <taxon>Gammaproteobacteria</taxon>
        <taxon>Cellvibrionales</taxon>
        <taxon>Cellvibrionaceae</taxon>
        <taxon>Saccharophagus</taxon>
    </lineage>
</organism>
<evidence type="ECO:0000256" key="1">
    <source>
        <dbReference type="HAMAP-Rule" id="MF_00464"/>
    </source>
</evidence>
<comment type="pathway">
    <text evidence="1">Amine and polyamine biosynthesis; S-adenosylmethioninamine biosynthesis; S-adenosylmethioninamine from S-adenosyl-L-methionine: step 1/1.</text>
</comment>
<comment type="subunit">
    <text evidence="1">Heterotetramer of two alpha and two beta chains arranged as a dimer of alpha/beta heterodimers.</text>
</comment>
<comment type="caution">
    <text evidence="3">The sequence shown here is derived from an EMBL/GenBank/DDBJ whole genome shotgun (WGS) entry which is preliminary data.</text>
</comment>
<protein>
    <recommendedName>
        <fullName evidence="1">S-adenosylmethionine decarboxylase proenzyme</fullName>
        <shortName evidence="1">AdoMetDC</shortName>
        <shortName evidence="1">SAMDC</shortName>
        <ecNumber evidence="1">4.1.1.50</ecNumber>
    </recommendedName>
    <component>
        <recommendedName>
            <fullName evidence="1">S-adenosylmethionine decarboxylase beta chain</fullName>
        </recommendedName>
    </component>
    <component>
        <recommendedName>
            <fullName evidence="1">S-adenosylmethionine decarboxylase alpha chain</fullName>
        </recommendedName>
    </component>
</protein>
<dbReference type="EC" id="4.1.1.50" evidence="1"/>
<keyword evidence="1" id="KW-0865">Zymogen</keyword>
<comment type="similarity">
    <text evidence="1">Belongs to the prokaryotic AdoMetDC family. Type 1 subfamily.</text>
</comment>
<dbReference type="InterPro" id="IPR017716">
    <property type="entry name" value="S-AdoMet_deCOase_pro-enz"/>
</dbReference>
<proteinExistence type="inferred from homology"/>
<evidence type="ECO:0000313" key="3">
    <source>
        <dbReference type="EMBL" id="MDO6422931.1"/>
    </source>
</evidence>
<dbReference type="RefSeq" id="WP_216062881.1">
    <property type="nucleotide sequence ID" value="NZ_JAHKPP010000006.1"/>
</dbReference>
<dbReference type="NCBIfam" id="TIGR03330">
    <property type="entry name" value="SAM_DCase_Bsu"/>
    <property type="match status" value="1"/>
</dbReference>
<dbReference type="Pfam" id="PF02675">
    <property type="entry name" value="AdoMet_dc"/>
    <property type="match status" value="1"/>
</dbReference>
<dbReference type="AlphaFoldDB" id="A0AAW7X5F0"/>
<dbReference type="PANTHER" id="PTHR33866:SF2">
    <property type="entry name" value="S-ADENOSYLMETHIONINE DECARBOXYLASE PROENZYME"/>
    <property type="match status" value="1"/>
</dbReference>
<keyword evidence="1" id="KW-0745">Spermidine biosynthesis</keyword>
<keyword evidence="1" id="KW-0210">Decarboxylase</keyword>
<dbReference type="PANTHER" id="PTHR33866">
    <property type="entry name" value="S-ADENOSYLMETHIONINE DECARBOXYLASE PROENZYME"/>
    <property type="match status" value="1"/>
</dbReference>
<comment type="function">
    <text evidence="1">Catalyzes the decarboxylation of S-adenosylmethionine to S-adenosylmethioninamine (dcAdoMet), the propylamine donor required for the synthesis of the polyamines spermine and spermidine from the diamine putrescine.</text>
</comment>
<feature type="modified residue" description="Pyruvic acid (Ser); by autocatalysis" evidence="1">
    <location>
        <position position="84"/>
    </location>
</feature>
<sequence>MIDVKTSQSYQEPQTTESSLAQSDTAGRHFIVDFWGAHYLENVDVLEQALTDAASVAGAVLLHIHLHKFTQGGGVTGVALLAESHISVHTWPERDYAAFDVFMCGDAKPQDAVALLERVFKPTKTKISEILRGKE</sequence>
<feature type="chain" id="PRO_5043064368" description="S-adenosylmethionine decarboxylase alpha chain" evidence="1">
    <location>
        <begin position="84"/>
        <end position="135"/>
    </location>
</feature>
<keyword evidence="1" id="KW-0704">Schiff base</keyword>
<accession>A0AAW7X5F0</accession>
<feature type="site" description="Cleavage (non-hydrolytic); by autolysis" evidence="1">
    <location>
        <begin position="83"/>
        <end position="84"/>
    </location>
</feature>
<feature type="region of interest" description="Disordered" evidence="2">
    <location>
        <begin position="1"/>
        <end position="22"/>
    </location>
</feature>
<dbReference type="EMBL" id="JAUOPB010000007">
    <property type="protein sequence ID" value="MDO6422931.1"/>
    <property type="molecule type" value="Genomic_DNA"/>
</dbReference>
<reference evidence="3" key="1">
    <citation type="submission" date="2023-07" db="EMBL/GenBank/DDBJ databases">
        <title>Genome content predicts the carbon catabolic preferences of heterotrophic bacteria.</title>
        <authorList>
            <person name="Gralka M."/>
        </authorList>
    </citation>
    <scope>NUCLEOTIDE SEQUENCE</scope>
    <source>
        <strain evidence="3">I3M17_2</strain>
    </source>
</reference>
<comment type="catalytic activity">
    <reaction evidence="1">
        <text>S-adenosyl-L-methionine + H(+) = S-adenosyl 3-(methylsulfanyl)propylamine + CO2</text>
        <dbReference type="Rhea" id="RHEA:15981"/>
        <dbReference type="ChEBI" id="CHEBI:15378"/>
        <dbReference type="ChEBI" id="CHEBI:16526"/>
        <dbReference type="ChEBI" id="CHEBI:57443"/>
        <dbReference type="ChEBI" id="CHEBI:59789"/>
        <dbReference type="EC" id="4.1.1.50"/>
    </reaction>
</comment>
<name>A0AAW7X5F0_9GAMM</name>
<comment type="PTM">
    <text evidence="1">Is synthesized initially as an inactive proenzyme. Formation of the active enzyme involves a self-maturation process in which the active site pyruvoyl group is generated from an internal serine residue via an autocatalytic post-translational modification. Two non-identical subunits are generated from the proenzyme in this reaction, and the pyruvate is formed at the N-terminus of the alpha chain, which is derived from the carboxyl end of the proenzyme. The post-translation cleavage follows an unusual pathway, termed non-hydrolytic serinolysis, in which the side chain hydroxyl group of the serine supplies its oxygen atom to form the C-terminus of the beta chain, while the remainder of the serine residue undergoes an oxidative deamination to produce ammonia and the pyruvoyl group blocking the N-terminus of the alpha chain.</text>
</comment>
<comment type="cofactor">
    <cofactor evidence="1">
        <name>pyruvate</name>
        <dbReference type="ChEBI" id="CHEBI:15361"/>
    </cofactor>
    <text evidence="1">Binds 1 pyruvoyl group covalently per subunit.</text>
</comment>
<evidence type="ECO:0000313" key="4">
    <source>
        <dbReference type="Proteomes" id="UP001169760"/>
    </source>
</evidence>
<keyword evidence="1" id="KW-0670">Pyruvate</keyword>
<keyword evidence="1" id="KW-0620">Polyamine biosynthesis</keyword>
<keyword evidence="1" id="KW-0068">Autocatalytic cleavage</keyword>
<feature type="active site" description="Schiff-base intermediate with substrate; via pyruvic acid" evidence="1">
    <location>
        <position position="84"/>
    </location>
</feature>
<dbReference type="HAMAP" id="MF_00464">
    <property type="entry name" value="AdoMetDC_1"/>
    <property type="match status" value="1"/>
</dbReference>